<dbReference type="EMBL" id="JBJYXY010000001">
    <property type="protein sequence ID" value="MFN2975451.1"/>
    <property type="molecule type" value="Genomic_DNA"/>
</dbReference>
<evidence type="ECO:0000313" key="5">
    <source>
        <dbReference type="EMBL" id="MFN2975451.1"/>
    </source>
</evidence>
<keyword evidence="2" id="KW-0479">Metal-binding</keyword>
<dbReference type="NCBIfam" id="TIGR00221">
    <property type="entry name" value="nagA"/>
    <property type="match status" value="1"/>
</dbReference>
<evidence type="ECO:0000256" key="1">
    <source>
        <dbReference type="ARBA" id="ARBA00010716"/>
    </source>
</evidence>
<keyword evidence="4" id="KW-0119">Carbohydrate metabolism</keyword>
<dbReference type="InterPro" id="IPR032466">
    <property type="entry name" value="Metal_Hydrolase"/>
</dbReference>
<protein>
    <submittedName>
        <fullName evidence="5">N-acetylglucosamine-6-phosphate deacetylase</fullName>
        <ecNumber evidence="5">3.5.1.25</ecNumber>
    </submittedName>
</protein>
<organism evidence="5 6">
    <name type="scientific">Terriglobus aquaticus</name>
    <dbReference type="NCBI Taxonomy" id="940139"/>
    <lineage>
        <taxon>Bacteria</taxon>
        <taxon>Pseudomonadati</taxon>
        <taxon>Acidobacteriota</taxon>
        <taxon>Terriglobia</taxon>
        <taxon>Terriglobales</taxon>
        <taxon>Acidobacteriaceae</taxon>
        <taxon>Terriglobus</taxon>
    </lineage>
</organism>
<dbReference type="Gene3D" id="3.20.20.140">
    <property type="entry name" value="Metal-dependent hydrolases"/>
    <property type="match status" value="1"/>
</dbReference>
<sequence>MRQQVTLTARRLITAEGSLDFPVIGIDAEGQIIGIGSDPAALADETETLAACYLDIHHHGAAGIDVMNASPRELQKMQRFLARHGVAKYLPTTITAPLDFTLGALDRLASLIEADIHIDEAHPAGIHIEGPFLSHSKRGMHPAEFLQQPSIELFDRLQSAARGHIRLMTIAPERWSLPEASPTQEHRASATELIRHASAQGVRCSIGHSDGLRADALAAIDAGAVSATHTFNAMRPLDHREPGILGTVLDDDRLFADLICDGVHVDPVLVRLWRKAKGPERAILITDALSATGMPDGNYTAGSTPVTVQGEHAWVTSDLQHGKHTLAGSVLTLQHAVENLRIFTGAGLDEAVRMAAHNPAAMLGRREWTSLQTGAPANLNRFNWRGKLIATYLQGTRVSNA</sequence>
<comment type="caution">
    <text evidence="5">The sequence shown here is derived from an EMBL/GenBank/DDBJ whole genome shotgun (WGS) entry which is preliminary data.</text>
</comment>
<evidence type="ECO:0000256" key="3">
    <source>
        <dbReference type="ARBA" id="ARBA00022801"/>
    </source>
</evidence>
<gene>
    <name evidence="5" type="primary">nagA</name>
    <name evidence="5" type="ORF">ACK2TP_06730</name>
</gene>
<dbReference type="PANTHER" id="PTHR11113">
    <property type="entry name" value="N-ACETYLGLUCOSAMINE-6-PHOSPHATE DEACETYLASE"/>
    <property type="match status" value="1"/>
</dbReference>
<evidence type="ECO:0000313" key="6">
    <source>
        <dbReference type="Proteomes" id="UP001634747"/>
    </source>
</evidence>
<dbReference type="InterPro" id="IPR003764">
    <property type="entry name" value="GlcNAc_6-P_deAcase"/>
</dbReference>
<name>A0ABW9KI59_9BACT</name>
<dbReference type="PANTHER" id="PTHR11113:SF14">
    <property type="entry name" value="N-ACETYLGLUCOSAMINE-6-PHOSPHATE DEACETYLASE"/>
    <property type="match status" value="1"/>
</dbReference>
<dbReference type="SUPFAM" id="SSF51556">
    <property type="entry name" value="Metallo-dependent hydrolases"/>
    <property type="match status" value="1"/>
</dbReference>
<dbReference type="EC" id="3.5.1.25" evidence="5"/>
<keyword evidence="3 4" id="KW-0378">Hydrolase</keyword>
<evidence type="ECO:0000256" key="2">
    <source>
        <dbReference type="ARBA" id="ARBA00022723"/>
    </source>
</evidence>
<dbReference type="GO" id="GO:0008448">
    <property type="term" value="F:N-acetylglucosamine-6-phosphate deacetylase activity"/>
    <property type="evidence" value="ECO:0007669"/>
    <property type="project" value="UniProtKB-EC"/>
</dbReference>
<dbReference type="RefSeq" id="WP_263413025.1">
    <property type="nucleotide sequence ID" value="NZ_BAABBH010000001.1"/>
</dbReference>
<dbReference type="PIRSF" id="PIRSF038994">
    <property type="entry name" value="NagA"/>
    <property type="match status" value="1"/>
</dbReference>
<keyword evidence="6" id="KW-1185">Reference proteome</keyword>
<comment type="similarity">
    <text evidence="1 4">Belongs to the metallo-dependent hydrolases superfamily. NagA family.</text>
</comment>
<reference evidence="5 6" key="1">
    <citation type="submission" date="2024-12" db="EMBL/GenBank/DDBJ databases">
        <authorList>
            <person name="Lee Y."/>
        </authorList>
    </citation>
    <scope>NUCLEOTIDE SEQUENCE [LARGE SCALE GENOMIC DNA]</scope>
    <source>
        <strain evidence="5 6">03SUJ4</strain>
    </source>
</reference>
<evidence type="ECO:0000256" key="4">
    <source>
        <dbReference type="PIRNR" id="PIRNR038994"/>
    </source>
</evidence>
<accession>A0ABW9KI59</accession>
<dbReference type="Proteomes" id="UP001634747">
    <property type="component" value="Unassembled WGS sequence"/>
</dbReference>
<proteinExistence type="inferred from homology"/>